<comment type="caution">
    <text evidence="1">Lacks conserved residue(s) required for the propagation of feature annotation.</text>
</comment>
<organism evidence="3 4">
    <name type="scientific">Candidatus Korobacter versatilis</name>
    <dbReference type="NCBI Taxonomy" id="658062"/>
    <lineage>
        <taxon>Bacteria</taxon>
        <taxon>Pseudomonadati</taxon>
        <taxon>Acidobacteriota</taxon>
        <taxon>Terriglobia</taxon>
        <taxon>Terriglobales</taxon>
        <taxon>Candidatus Korobacteraceae</taxon>
        <taxon>Candidatus Korobacter</taxon>
    </lineage>
</organism>
<dbReference type="PANTHER" id="PTHR36304:SF4">
    <property type="entry name" value="DUF4388 DOMAIN-CONTAINING PROTEIN"/>
    <property type="match status" value="1"/>
</dbReference>
<dbReference type="PANTHER" id="PTHR36304">
    <property type="entry name" value="DOMAIN GTPASE-ACTIVATING PROTEIN, PUTATIVE-RELATED-RELATED"/>
    <property type="match status" value="1"/>
</dbReference>
<name>A0A932A9R3_9BACT</name>
<dbReference type="GO" id="GO:0000160">
    <property type="term" value="P:phosphorelay signal transduction system"/>
    <property type="evidence" value="ECO:0007669"/>
    <property type="project" value="InterPro"/>
</dbReference>
<reference evidence="3" key="1">
    <citation type="submission" date="2020-07" db="EMBL/GenBank/DDBJ databases">
        <title>Huge and variable diversity of episymbiotic CPR bacteria and DPANN archaea in groundwater ecosystems.</title>
        <authorList>
            <person name="He C.Y."/>
            <person name="Keren R."/>
            <person name="Whittaker M."/>
            <person name="Farag I.F."/>
            <person name="Doudna J."/>
            <person name="Cate J.H.D."/>
            <person name="Banfield J.F."/>
        </authorList>
    </citation>
    <scope>NUCLEOTIDE SEQUENCE</scope>
    <source>
        <strain evidence="3">NC_groundwater_580_Pr5_B-0.1um_64_19</strain>
    </source>
</reference>
<comment type="caution">
    <text evidence="3">The sequence shown here is derived from an EMBL/GenBank/DDBJ whole genome shotgun (WGS) entry which is preliminary data.</text>
</comment>
<dbReference type="Gene3D" id="3.40.50.2300">
    <property type="match status" value="1"/>
</dbReference>
<evidence type="ECO:0000313" key="3">
    <source>
        <dbReference type="EMBL" id="MBI2678676.1"/>
    </source>
</evidence>
<proteinExistence type="predicted"/>
<dbReference type="InterPro" id="IPR011006">
    <property type="entry name" value="CheY-like_superfamily"/>
</dbReference>
<dbReference type="Proteomes" id="UP000779809">
    <property type="component" value="Unassembled WGS sequence"/>
</dbReference>
<dbReference type="Pfam" id="PF14332">
    <property type="entry name" value="DUF4388"/>
    <property type="match status" value="1"/>
</dbReference>
<gene>
    <name evidence="3" type="ORF">HYX28_07820</name>
</gene>
<dbReference type="InterPro" id="IPR025497">
    <property type="entry name" value="PatA-like_N"/>
</dbReference>
<dbReference type="Pfam" id="PF00072">
    <property type="entry name" value="Response_reg"/>
    <property type="match status" value="1"/>
</dbReference>
<sequence length="260" mass="27659">MSAAGTAPGLPKILVIDANVFFAKRLTEALKKEGFEVTHATQSAFALTSLEWDTPIAILCAINLREMGAYELPKLLHSDIKTAHIPILAMGDGGDQALMEAFRAGCDDYIDRRVGPDSIATHVRSFLRSHEEGFQPTQMLGASDTALSGSLSHLDLPGVVQMLNHSRQTGALHVNAGSLDGIIFFDLGDVSHAEAGDMIGDDAVIHIVKNCNNSEVGVYKFVPGATAATRTVLRSATELMLDALREVDEGEHDVAGGGPQ</sequence>
<feature type="domain" description="Response regulatory" evidence="2">
    <location>
        <begin position="12"/>
        <end position="127"/>
    </location>
</feature>
<evidence type="ECO:0000256" key="1">
    <source>
        <dbReference type="PROSITE-ProRule" id="PRU00169"/>
    </source>
</evidence>
<dbReference type="AlphaFoldDB" id="A0A932A9R3"/>
<dbReference type="EMBL" id="JACPNR010000009">
    <property type="protein sequence ID" value="MBI2678676.1"/>
    <property type="molecule type" value="Genomic_DNA"/>
</dbReference>
<dbReference type="PROSITE" id="PS50110">
    <property type="entry name" value="RESPONSE_REGULATORY"/>
    <property type="match status" value="1"/>
</dbReference>
<dbReference type="SMART" id="SM00448">
    <property type="entry name" value="REC"/>
    <property type="match status" value="1"/>
</dbReference>
<dbReference type="SUPFAM" id="SSF52172">
    <property type="entry name" value="CheY-like"/>
    <property type="match status" value="1"/>
</dbReference>
<protein>
    <submittedName>
        <fullName evidence="3">DUF4388 domain-containing protein</fullName>
    </submittedName>
</protein>
<evidence type="ECO:0000259" key="2">
    <source>
        <dbReference type="PROSITE" id="PS50110"/>
    </source>
</evidence>
<dbReference type="InterPro" id="IPR001789">
    <property type="entry name" value="Sig_transdc_resp-reg_receiver"/>
</dbReference>
<accession>A0A932A9R3</accession>
<evidence type="ECO:0000313" key="4">
    <source>
        <dbReference type="Proteomes" id="UP000779809"/>
    </source>
</evidence>